<sequence length="270" mass="31240">MPYVKQMATAKHGLFELTILFEDGHTEDIFLAEDTIVTYQVLKGKAFTDDEWTALLRVDIVKRMVSRGMYLLSFRMRTAGEIRRDLMERFEDGQELIPDAIYELENFGYINDAQYAHMYTDEKRRIQKKGPLVIKKELNEKEVAPAVIDLALESYTLEKQTEAAQSVVEKIKASQKDSASKAEQKAIQRLLTKGFAQSVAVQVVKEHFVRPDKDEEAGAVAYHGEKAARKWSQLSGWEFERKMKQVLYQKGFPIHAIQEWLQSRQEEDEQ</sequence>
<accession>A0A4R6TX19</accession>
<dbReference type="EMBL" id="SNYJ01000029">
    <property type="protein sequence ID" value="TDQ33752.1"/>
    <property type="molecule type" value="Genomic_DNA"/>
</dbReference>
<dbReference type="InterPro" id="IPR053924">
    <property type="entry name" value="RecX_HTH_2nd"/>
</dbReference>
<evidence type="ECO:0000313" key="8">
    <source>
        <dbReference type="EMBL" id="TDQ33752.1"/>
    </source>
</evidence>
<proteinExistence type="inferred from homology"/>
<evidence type="ECO:0000256" key="1">
    <source>
        <dbReference type="ARBA" id="ARBA00004496"/>
    </source>
</evidence>
<dbReference type="Gene3D" id="1.10.10.10">
    <property type="entry name" value="Winged helix-like DNA-binding domain superfamily/Winged helix DNA-binding domain"/>
    <property type="match status" value="4"/>
</dbReference>
<reference evidence="8 9" key="1">
    <citation type="submission" date="2019-03" db="EMBL/GenBank/DDBJ databases">
        <title>Genomic Encyclopedia of Type Strains, Phase IV (KMG-IV): sequencing the most valuable type-strain genomes for metagenomic binning, comparative biology and taxonomic classification.</title>
        <authorList>
            <person name="Goeker M."/>
        </authorList>
    </citation>
    <scope>NUCLEOTIDE SEQUENCE [LARGE SCALE GENOMIC DNA]</scope>
    <source>
        <strain evidence="8 9">DSM 28697</strain>
    </source>
</reference>
<dbReference type="Pfam" id="PF02631">
    <property type="entry name" value="RecX_HTH2"/>
    <property type="match status" value="1"/>
</dbReference>
<dbReference type="Proteomes" id="UP000295632">
    <property type="component" value="Unassembled WGS sequence"/>
</dbReference>
<evidence type="ECO:0000313" key="9">
    <source>
        <dbReference type="Proteomes" id="UP000295632"/>
    </source>
</evidence>
<feature type="domain" description="RecX second three-helical" evidence="6">
    <location>
        <begin position="111"/>
        <end position="152"/>
    </location>
</feature>
<organism evidence="8 9">
    <name type="scientific">Aureibacillus halotolerans</name>
    <dbReference type="NCBI Taxonomy" id="1508390"/>
    <lineage>
        <taxon>Bacteria</taxon>
        <taxon>Bacillati</taxon>
        <taxon>Bacillota</taxon>
        <taxon>Bacilli</taxon>
        <taxon>Bacillales</taxon>
        <taxon>Bacillaceae</taxon>
        <taxon>Aureibacillus</taxon>
    </lineage>
</organism>
<dbReference type="InterPro" id="IPR053925">
    <property type="entry name" value="RecX_HTH_3rd"/>
</dbReference>
<evidence type="ECO:0000259" key="6">
    <source>
        <dbReference type="Pfam" id="PF02631"/>
    </source>
</evidence>
<comment type="subcellular location">
    <subcellularLocation>
        <location evidence="1 5">Cytoplasm</location>
    </subcellularLocation>
</comment>
<dbReference type="InterPro" id="IPR003783">
    <property type="entry name" value="Regulatory_RecX"/>
</dbReference>
<evidence type="ECO:0000256" key="3">
    <source>
        <dbReference type="ARBA" id="ARBA00018111"/>
    </source>
</evidence>
<evidence type="ECO:0000256" key="5">
    <source>
        <dbReference type="HAMAP-Rule" id="MF_01114"/>
    </source>
</evidence>
<dbReference type="HAMAP" id="MF_01114">
    <property type="entry name" value="RecX"/>
    <property type="match status" value="1"/>
</dbReference>
<comment type="similarity">
    <text evidence="2 5">Belongs to the RecX family.</text>
</comment>
<dbReference type="PANTHER" id="PTHR33602:SF1">
    <property type="entry name" value="REGULATORY PROTEIN RECX FAMILY PROTEIN"/>
    <property type="match status" value="1"/>
</dbReference>
<evidence type="ECO:0000256" key="2">
    <source>
        <dbReference type="ARBA" id="ARBA00009695"/>
    </source>
</evidence>
<evidence type="ECO:0000256" key="4">
    <source>
        <dbReference type="ARBA" id="ARBA00022490"/>
    </source>
</evidence>
<dbReference type="PANTHER" id="PTHR33602">
    <property type="entry name" value="REGULATORY PROTEIN RECX FAMILY PROTEIN"/>
    <property type="match status" value="1"/>
</dbReference>
<dbReference type="GO" id="GO:0005737">
    <property type="term" value="C:cytoplasm"/>
    <property type="evidence" value="ECO:0007669"/>
    <property type="project" value="UniProtKB-SubCell"/>
</dbReference>
<dbReference type="RefSeq" id="WP_166639435.1">
    <property type="nucleotide sequence ID" value="NZ_SNYJ01000029.1"/>
</dbReference>
<protein>
    <recommendedName>
        <fullName evidence="3 5">Regulatory protein RecX</fullName>
    </recommendedName>
</protein>
<keyword evidence="9" id="KW-1185">Reference proteome</keyword>
<evidence type="ECO:0000259" key="7">
    <source>
        <dbReference type="Pfam" id="PF21981"/>
    </source>
</evidence>
<gene>
    <name evidence="5" type="primary">recX</name>
    <name evidence="8" type="ORF">EV213_12918</name>
</gene>
<comment type="caution">
    <text evidence="8">The sequence shown here is derived from an EMBL/GenBank/DDBJ whole genome shotgun (WGS) entry which is preliminary data.</text>
</comment>
<keyword evidence="4 5" id="KW-0963">Cytoplasm</keyword>
<dbReference type="InterPro" id="IPR036388">
    <property type="entry name" value="WH-like_DNA-bd_sf"/>
</dbReference>
<name>A0A4R6TX19_9BACI</name>
<dbReference type="AlphaFoldDB" id="A0A4R6TX19"/>
<comment type="function">
    <text evidence="5">Modulates RecA activity.</text>
</comment>
<dbReference type="Pfam" id="PF21981">
    <property type="entry name" value="RecX_HTH3"/>
    <property type="match status" value="1"/>
</dbReference>
<dbReference type="GO" id="GO:0006282">
    <property type="term" value="P:regulation of DNA repair"/>
    <property type="evidence" value="ECO:0007669"/>
    <property type="project" value="UniProtKB-UniRule"/>
</dbReference>
<feature type="domain" description="RecX third three-helical" evidence="7">
    <location>
        <begin position="216"/>
        <end position="261"/>
    </location>
</feature>